<keyword evidence="2" id="KW-1185">Reference proteome</keyword>
<evidence type="ECO:0000313" key="2">
    <source>
        <dbReference type="Proteomes" id="UP000314294"/>
    </source>
</evidence>
<protein>
    <submittedName>
        <fullName evidence="1">Uncharacterized protein</fullName>
    </submittedName>
</protein>
<sequence length="105" mass="12050">MASHPLSIPPVGISRTYKVVSDPGNHFCQMTLRRGDRFQRSRRKTRVTGPWITDGVQLLDMEPTRRGGERPEEPLENPLLQDKDSYCSCFLVQKILKGKHFVIVE</sequence>
<comment type="caution">
    <text evidence="1">The sequence shown here is derived from an EMBL/GenBank/DDBJ whole genome shotgun (WGS) entry which is preliminary data.</text>
</comment>
<reference evidence="1 2" key="1">
    <citation type="submission" date="2019-03" db="EMBL/GenBank/DDBJ databases">
        <title>First draft genome of Liparis tanakae, snailfish: a comprehensive survey of snailfish specific genes.</title>
        <authorList>
            <person name="Kim W."/>
            <person name="Song I."/>
            <person name="Jeong J.-H."/>
            <person name="Kim D."/>
            <person name="Kim S."/>
            <person name="Ryu S."/>
            <person name="Song J.Y."/>
            <person name="Lee S.K."/>
        </authorList>
    </citation>
    <scope>NUCLEOTIDE SEQUENCE [LARGE SCALE GENOMIC DNA]</scope>
    <source>
        <tissue evidence="1">Muscle</tissue>
    </source>
</reference>
<gene>
    <name evidence="1" type="ORF">EYF80_033347</name>
</gene>
<name>A0A4Z2GSB2_9TELE</name>
<organism evidence="1 2">
    <name type="scientific">Liparis tanakae</name>
    <name type="common">Tanaka's snailfish</name>
    <dbReference type="NCBI Taxonomy" id="230148"/>
    <lineage>
        <taxon>Eukaryota</taxon>
        <taxon>Metazoa</taxon>
        <taxon>Chordata</taxon>
        <taxon>Craniata</taxon>
        <taxon>Vertebrata</taxon>
        <taxon>Euteleostomi</taxon>
        <taxon>Actinopterygii</taxon>
        <taxon>Neopterygii</taxon>
        <taxon>Teleostei</taxon>
        <taxon>Neoteleostei</taxon>
        <taxon>Acanthomorphata</taxon>
        <taxon>Eupercaria</taxon>
        <taxon>Perciformes</taxon>
        <taxon>Cottioidei</taxon>
        <taxon>Cottales</taxon>
        <taxon>Liparidae</taxon>
        <taxon>Liparis</taxon>
    </lineage>
</organism>
<dbReference type="AlphaFoldDB" id="A0A4Z2GSB2"/>
<accession>A0A4Z2GSB2</accession>
<dbReference type="EMBL" id="SRLO01000428">
    <property type="protein sequence ID" value="TNN56477.1"/>
    <property type="molecule type" value="Genomic_DNA"/>
</dbReference>
<dbReference type="Proteomes" id="UP000314294">
    <property type="component" value="Unassembled WGS sequence"/>
</dbReference>
<proteinExistence type="predicted"/>
<evidence type="ECO:0000313" key="1">
    <source>
        <dbReference type="EMBL" id="TNN56477.1"/>
    </source>
</evidence>